<dbReference type="RefSeq" id="WP_014261290.1">
    <property type="nucleotide sequence ID" value="NC_016629.1"/>
</dbReference>
<comment type="similarity">
    <text evidence="1">Belongs to the 'GDXG' lipolytic enzyme family.</text>
</comment>
<evidence type="ECO:0000259" key="3">
    <source>
        <dbReference type="Pfam" id="PF07859"/>
    </source>
</evidence>
<dbReference type="STRING" id="690850.Desaf_3383"/>
<dbReference type="AlphaFoldDB" id="F3YWU6"/>
<dbReference type="PANTHER" id="PTHR48081">
    <property type="entry name" value="AB HYDROLASE SUPERFAMILY PROTEIN C4A8.06C"/>
    <property type="match status" value="1"/>
</dbReference>
<dbReference type="eggNOG" id="COG0657">
    <property type="taxonomic scope" value="Bacteria"/>
</dbReference>
<dbReference type="PANTHER" id="PTHR48081:SF8">
    <property type="entry name" value="ALPHA_BETA HYDROLASE FOLD-3 DOMAIN-CONTAINING PROTEIN-RELATED"/>
    <property type="match status" value="1"/>
</dbReference>
<reference evidence="4 5" key="1">
    <citation type="journal article" date="2011" name="J. Bacteriol.">
        <title>Genome sequence of the mercury-methylating and pleomorphic Desulfovibrio africanus Strain Walvis Bay.</title>
        <authorList>
            <person name="Brown S.D."/>
            <person name="Wall J.D."/>
            <person name="Kucken A.M."/>
            <person name="Gilmour C.C."/>
            <person name="Podar M."/>
            <person name="Brandt C.C."/>
            <person name="Teshima H."/>
            <person name="Detter J.C."/>
            <person name="Han C.S."/>
            <person name="Land M.L."/>
            <person name="Lucas S."/>
            <person name="Han J."/>
            <person name="Pennacchio L."/>
            <person name="Nolan M."/>
            <person name="Pitluck S."/>
            <person name="Woyke T."/>
            <person name="Goodwin L."/>
            <person name="Palumbo A.V."/>
            <person name="Elias D.A."/>
        </authorList>
    </citation>
    <scope>NUCLEOTIDE SEQUENCE [LARGE SCALE GENOMIC DNA]</scope>
    <source>
        <strain evidence="4 5">Walvis Bay</strain>
    </source>
</reference>
<dbReference type="ESTHER" id="desaf-f3ywu6">
    <property type="family name" value="Hormone-sensitive_lipase_like"/>
</dbReference>
<dbReference type="InterPro" id="IPR029058">
    <property type="entry name" value="AB_hydrolase_fold"/>
</dbReference>
<dbReference type="InterPro" id="IPR013094">
    <property type="entry name" value="AB_hydrolase_3"/>
</dbReference>
<evidence type="ECO:0000256" key="2">
    <source>
        <dbReference type="ARBA" id="ARBA00022801"/>
    </source>
</evidence>
<dbReference type="GO" id="GO:0016787">
    <property type="term" value="F:hydrolase activity"/>
    <property type="evidence" value="ECO:0007669"/>
    <property type="project" value="UniProtKB-KW"/>
</dbReference>
<proteinExistence type="inferred from homology"/>
<dbReference type="Proteomes" id="UP000007844">
    <property type="component" value="Chromosome"/>
</dbReference>
<dbReference type="PROSITE" id="PS01173">
    <property type="entry name" value="LIPASE_GDXG_HIS"/>
    <property type="match status" value="1"/>
</dbReference>
<keyword evidence="5" id="KW-1185">Reference proteome</keyword>
<evidence type="ECO:0000313" key="5">
    <source>
        <dbReference type="Proteomes" id="UP000007844"/>
    </source>
</evidence>
<dbReference type="Gene3D" id="3.40.50.1820">
    <property type="entry name" value="alpha/beta hydrolase"/>
    <property type="match status" value="1"/>
</dbReference>
<dbReference type="SUPFAM" id="SSF53474">
    <property type="entry name" value="alpha/beta-Hydrolases"/>
    <property type="match status" value="1"/>
</dbReference>
<keyword evidence="2 4" id="KW-0378">Hydrolase</keyword>
<dbReference type="KEGG" id="daf:Desaf_3383"/>
<gene>
    <name evidence="4" type="ORF">Desaf_3383</name>
</gene>
<dbReference type="Pfam" id="PF07859">
    <property type="entry name" value="Abhydrolase_3"/>
    <property type="match status" value="1"/>
</dbReference>
<dbReference type="HOGENOM" id="CLU_012494_6_4_7"/>
<accession>F3YWU6</accession>
<protein>
    <submittedName>
        <fullName evidence="4">Alpha/beta hydrolase fold-3 domain protein</fullName>
    </submittedName>
</protein>
<evidence type="ECO:0000313" key="4">
    <source>
        <dbReference type="EMBL" id="EGJ51670.1"/>
    </source>
</evidence>
<dbReference type="InterPro" id="IPR002168">
    <property type="entry name" value="Lipase_GDXG_HIS_AS"/>
</dbReference>
<organism evidence="4 5">
    <name type="scientific">Desulfocurvibacter africanus subsp. africanus str. Walvis Bay</name>
    <dbReference type="NCBI Taxonomy" id="690850"/>
    <lineage>
        <taxon>Bacteria</taxon>
        <taxon>Pseudomonadati</taxon>
        <taxon>Thermodesulfobacteriota</taxon>
        <taxon>Desulfovibrionia</taxon>
        <taxon>Desulfovibrionales</taxon>
        <taxon>Desulfovibrionaceae</taxon>
        <taxon>Desulfocurvibacter</taxon>
    </lineage>
</organism>
<dbReference type="InterPro" id="IPR050300">
    <property type="entry name" value="GDXG_lipolytic_enzyme"/>
</dbReference>
<sequence length="332" mass="35883">MPRNQDLIGQPVLEPRTKAFLDALAAQGGPQIYELSVADARKVLSDAQAGDVAKLPADIEDRRISAGPQGEVAIRIVRPQGSADALPVVMYFHGGGWVLGDKNTHDRLIREIANGAHAAVVFVEYTPSPEARYPVAIEEAYAATKWIAENGRTLNLDTSRLAVVGDSVGGNMAAAVTLLAKERGGPSIDFQVLFYPVTDADFDTPSYQQFASGHFLTREGMKWFWNHYAPDMDAREEPTASPLKASIDQLRGLPPALIINGECDVLRDEGESYARKLIQAGVPVTATRYLGTIHDFVMLNAITDTPAPRAAITLANDMLREAFGQESARAAA</sequence>
<dbReference type="EMBL" id="CP003221">
    <property type="protein sequence ID" value="EGJ51670.1"/>
    <property type="molecule type" value="Genomic_DNA"/>
</dbReference>
<feature type="domain" description="Alpha/beta hydrolase fold-3" evidence="3">
    <location>
        <begin position="89"/>
        <end position="297"/>
    </location>
</feature>
<name>F3YWU6_DESAF</name>
<evidence type="ECO:0000256" key="1">
    <source>
        <dbReference type="ARBA" id="ARBA00010515"/>
    </source>
</evidence>